<dbReference type="AlphaFoldDB" id="A0A0M0LQI4"/>
<keyword evidence="2" id="KW-1185">Reference proteome</keyword>
<name>A0A0M0LQI4_9EUKA</name>
<sequence>EAIRGDQRRSEAIIIRNQHALAQSACTRAISMHSRNQHALIRNQHAGVAVERVSAVLSAPRFGAPPRQSEAIRGNHR</sequence>
<gene>
    <name evidence="1" type="ORF">Ctob_013013</name>
</gene>
<dbReference type="Proteomes" id="UP000037460">
    <property type="component" value="Unassembled WGS sequence"/>
</dbReference>
<protein>
    <submittedName>
        <fullName evidence="1">Uncharacterized protein</fullName>
    </submittedName>
</protein>
<dbReference type="EMBL" id="JWZX01000280">
    <property type="protein sequence ID" value="KOO53330.1"/>
    <property type="molecule type" value="Genomic_DNA"/>
</dbReference>
<comment type="caution">
    <text evidence="1">The sequence shown here is derived from an EMBL/GenBank/DDBJ whole genome shotgun (WGS) entry which is preliminary data.</text>
</comment>
<reference evidence="2" key="1">
    <citation type="journal article" date="2015" name="PLoS Genet.">
        <title>Genome Sequence and Transcriptome Analyses of Chrysochromulina tobin: Metabolic Tools for Enhanced Algal Fitness in the Prominent Order Prymnesiales (Haptophyceae).</title>
        <authorList>
            <person name="Hovde B.T."/>
            <person name="Deodato C.R."/>
            <person name="Hunsperger H.M."/>
            <person name="Ryken S.A."/>
            <person name="Yost W."/>
            <person name="Jha R.K."/>
            <person name="Patterson J."/>
            <person name="Monnat R.J. Jr."/>
            <person name="Barlow S.B."/>
            <person name="Starkenburg S.R."/>
            <person name="Cattolico R.A."/>
        </authorList>
    </citation>
    <scope>NUCLEOTIDE SEQUENCE</scope>
    <source>
        <strain evidence="2">CCMP291</strain>
    </source>
</reference>
<accession>A0A0M0LQI4</accession>
<feature type="non-terminal residue" evidence="1">
    <location>
        <position position="1"/>
    </location>
</feature>
<evidence type="ECO:0000313" key="1">
    <source>
        <dbReference type="EMBL" id="KOO53330.1"/>
    </source>
</evidence>
<organism evidence="1 2">
    <name type="scientific">Chrysochromulina tobinii</name>
    <dbReference type="NCBI Taxonomy" id="1460289"/>
    <lineage>
        <taxon>Eukaryota</taxon>
        <taxon>Haptista</taxon>
        <taxon>Haptophyta</taxon>
        <taxon>Prymnesiophyceae</taxon>
        <taxon>Prymnesiales</taxon>
        <taxon>Chrysochromulinaceae</taxon>
        <taxon>Chrysochromulina</taxon>
    </lineage>
</organism>
<proteinExistence type="predicted"/>
<feature type="non-terminal residue" evidence="1">
    <location>
        <position position="77"/>
    </location>
</feature>
<evidence type="ECO:0000313" key="2">
    <source>
        <dbReference type="Proteomes" id="UP000037460"/>
    </source>
</evidence>